<proteinExistence type="predicted"/>
<dbReference type="InterPro" id="IPR045862">
    <property type="entry name" value="Trf4-like"/>
</dbReference>
<accession>A0A1D3TKG3</accession>
<feature type="domain" description="Poly(A) RNA polymerase mitochondrial-like central palm" evidence="5">
    <location>
        <begin position="379"/>
        <end position="498"/>
    </location>
</feature>
<dbReference type="GO" id="GO:0003887">
    <property type="term" value="F:DNA-directed DNA polymerase activity"/>
    <property type="evidence" value="ECO:0007669"/>
    <property type="project" value="UniProtKB-EC"/>
</dbReference>
<dbReference type="OrthoDB" id="273917at2759"/>
<feature type="compositionally biased region" description="Polar residues" evidence="3">
    <location>
        <begin position="97"/>
        <end position="106"/>
    </location>
</feature>
<feature type="region of interest" description="Disordered" evidence="3">
    <location>
        <begin position="265"/>
        <end position="298"/>
    </location>
</feature>
<name>A0A1D3TKG3_PLAOA</name>
<feature type="compositionally biased region" description="Basic residues" evidence="3">
    <location>
        <begin position="27"/>
        <end position="37"/>
    </location>
</feature>
<dbReference type="SUPFAM" id="SSF81301">
    <property type="entry name" value="Nucleotidyltransferase"/>
    <property type="match status" value="1"/>
</dbReference>
<evidence type="ECO:0000256" key="2">
    <source>
        <dbReference type="ARBA" id="ARBA00022842"/>
    </source>
</evidence>
<dbReference type="VEuPathDB" id="PlasmoDB:POWCR01_120026500"/>
<feature type="compositionally biased region" description="Polar residues" evidence="3">
    <location>
        <begin position="163"/>
        <end position="172"/>
    </location>
</feature>
<dbReference type="EMBL" id="LT594593">
    <property type="protein sequence ID" value="SCP05441.1"/>
    <property type="molecule type" value="Genomic_DNA"/>
</dbReference>
<gene>
    <name evidence="6" type="primary">PocGH01_12030700</name>
    <name evidence="6" type="ORF">POCGH01_12030700</name>
</gene>
<feature type="region of interest" description="Disordered" evidence="3">
    <location>
        <begin position="13"/>
        <end position="237"/>
    </location>
</feature>
<dbReference type="AlphaFoldDB" id="A0A1D3TKG3"/>
<dbReference type="InterPro" id="IPR054708">
    <property type="entry name" value="MTPAP-like_central"/>
</dbReference>
<dbReference type="Gene3D" id="3.30.460.10">
    <property type="entry name" value="Beta Polymerase, domain 2"/>
    <property type="match status" value="1"/>
</dbReference>
<dbReference type="Pfam" id="PF22600">
    <property type="entry name" value="MTPAP-like_central"/>
    <property type="match status" value="1"/>
</dbReference>
<dbReference type="GO" id="GO:0031123">
    <property type="term" value="P:RNA 3'-end processing"/>
    <property type="evidence" value="ECO:0007669"/>
    <property type="project" value="TreeGrafter"/>
</dbReference>
<sequence>MDDSYYFLYNEEESEQVKEAKQELHRALKRNRQRSGKVNKPMREASNVISLVEDKRSKLRKGEENTENGENSSGPSLFRNSRDKDNGTSLGREGYWDNNTHGNSTGMHHYKGIPPPPPPSTPHPPPPKGSDSRTKINSSLKEDGGGEEEEHIAGKKGHKGDSITPTEALKSSSTKRKRSNENEKGTKKKLKSLTRSVNRKSNSVIRNTDSSVKSKENLSDISSCSWSTSSNDTTSTNYLHNDKMGDNKFVGVKTKTLFYGDGNSGGNSGGNRGGNSGGNIGGNSGGGHYGMSTEGEQGEIPNGKKIMRTFKIHFKKLTKDEKKYYKYIIRKLNIRYDSKKNVFYTDGIFTETFAKIVKKERNNFNCLGYLEYACFYILEWLTPTKEEKLLKYKCLLKLELIVKSIFPNCKMEVFGSFVTGLSIPGSDVDVCFMNIDEDEINCLYIIAYALIKMNIHTNIKIIKDAKVKILKYTDKESGVQVDICINQKSSKETTNFIKEQIKHYIYLRPLVLLLKFFLNSRNLNETYTGGIGSFLLCCMVLHFLQLHPSTFDMSTYNNTYLTKLLIQFFYFYSIDYNIGYNCSVIRGLGHCMPRRLRKEFERTNRLCIENPIDTSIDVGMNAYKIRYILYVFSHNFCNLVTLLRKLQKDNCLFTRRWYSSNKNNIEGRIDNHTGYAIGSKIDPDSIFPLFFANFVNPDNIVFTKRMKVDFPSPHWSIQHFDYAFSEMEKQSLFEMLCDDVSAFLGVRSSIDESDSINLFASVDKIFSFSLDIYNNIFKYA</sequence>
<evidence type="ECO:0000256" key="1">
    <source>
        <dbReference type="ARBA" id="ARBA00022723"/>
    </source>
</evidence>
<keyword evidence="2" id="KW-0460">Magnesium</keyword>
<evidence type="ECO:0000259" key="5">
    <source>
        <dbReference type="Pfam" id="PF22600"/>
    </source>
</evidence>
<dbReference type="GO" id="GO:0005730">
    <property type="term" value="C:nucleolus"/>
    <property type="evidence" value="ECO:0007669"/>
    <property type="project" value="TreeGrafter"/>
</dbReference>
<evidence type="ECO:0000259" key="4">
    <source>
        <dbReference type="Pfam" id="PF03828"/>
    </source>
</evidence>
<keyword evidence="6" id="KW-0548">Nucleotidyltransferase</keyword>
<dbReference type="CDD" id="cd05402">
    <property type="entry name" value="NT_PAP_TUTase"/>
    <property type="match status" value="1"/>
</dbReference>
<evidence type="ECO:0000256" key="3">
    <source>
        <dbReference type="SAM" id="MobiDB-lite"/>
    </source>
</evidence>
<dbReference type="GO" id="GO:1990817">
    <property type="term" value="F:poly(A) RNA polymerase activity"/>
    <property type="evidence" value="ECO:0007669"/>
    <property type="project" value="InterPro"/>
</dbReference>
<feature type="compositionally biased region" description="Basic and acidic residues" evidence="3">
    <location>
        <begin position="15"/>
        <end position="26"/>
    </location>
</feature>
<dbReference type="VEuPathDB" id="PlasmoDB:PocGH01_12030700"/>
<keyword evidence="1" id="KW-0479">Metal-binding</keyword>
<dbReference type="GO" id="GO:0031499">
    <property type="term" value="C:TRAMP complex"/>
    <property type="evidence" value="ECO:0007669"/>
    <property type="project" value="TreeGrafter"/>
</dbReference>
<feature type="compositionally biased region" description="Basic and acidic residues" evidence="3">
    <location>
        <begin position="52"/>
        <end position="64"/>
    </location>
</feature>
<dbReference type="GO" id="GO:0003729">
    <property type="term" value="F:mRNA binding"/>
    <property type="evidence" value="ECO:0007669"/>
    <property type="project" value="TreeGrafter"/>
</dbReference>
<keyword evidence="6" id="KW-0808">Transferase</keyword>
<dbReference type="GO" id="GO:0046872">
    <property type="term" value="F:metal ion binding"/>
    <property type="evidence" value="ECO:0007669"/>
    <property type="project" value="UniProtKB-KW"/>
</dbReference>
<feature type="compositionally biased region" description="Pro residues" evidence="3">
    <location>
        <begin position="113"/>
        <end position="128"/>
    </location>
</feature>
<dbReference type="Gene3D" id="1.10.1410.10">
    <property type="match status" value="1"/>
</dbReference>
<keyword evidence="7" id="KW-1185">Reference proteome</keyword>
<reference evidence="6 7" key="1">
    <citation type="submission" date="2016-06" db="EMBL/GenBank/DDBJ databases">
        <authorList>
            <consortium name="Pathogen Informatics"/>
        </authorList>
    </citation>
    <scope>NUCLEOTIDE SEQUENCE [LARGE SCALE GENOMIC DNA]</scope>
    <source>
        <strain evidence="6">PocGH01</strain>
    </source>
</reference>
<dbReference type="InterPro" id="IPR043519">
    <property type="entry name" value="NT_sf"/>
</dbReference>
<feature type="compositionally biased region" description="Basic and acidic residues" evidence="3">
    <location>
        <begin position="130"/>
        <end position="144"/>
    </location>
</feature>
<evidence type="ECO:0000313" key="7">
    <source>
        <dbReference type="Proteomes" id="UP000242942"/>
    </source>
</evidence>
<feature type="compositionally biased region" description="Low complexity" evidence="3">
    <location>
        <begin position="219"/>
        <end position="237"/>
    </location>
</feature>
<protein>
    <submittedName>
        <fullName evidence="6">Nucleotidyltransferase, putative</fullName>
        <ecNumber evidence="6">2.7.7.7</ecNumber>
    </submittedName>
</protein>
<feature type="domain" description="PAP-associated" evidence="4">
    <location>
        <begin position="561"/>
        <end position="615"/>
    </location>
</feature>
<feature type="compositionally biased region" description="Polar residues" evidence="3">
    <location>
        <begin position="193"/>
        <end position="211"/>
    </location>
</feature>
<dbReference type="PANTHER" id="PTHR23092">
    <property type="entry name" value="POLY(A) RNA POLYMERASE"/>
    <property type="match status" value="1"/>
</dbReference>
<dbReference type="Proteomes" id="UP000242942">
    <property type="component" value="Chromosome 12"/>
</dbReference>
<evidence type="ECO:0000313" key="6">
    <source>
        <dbReference type="EMBL" id="SCP05441.1"/>
    </source>
</evidence>
<dbReference type="PANTHER" id="PTHR23092:SF15">
    <property type="entry name" value="INACTIVE NON-CANONICAL POLY(A) RNA POLYMERASE PROTEIN TRF4-2-RELATED"/>
    <property type="match status" value="1"/>
</dbReference>
<dbReference type="EC" id="2.7.7.7" evidence="6"/>
<organism evidence="6 7">
    <name type="scientific">Plasmodium ovale</name>
    <name type="common">malaria parasite P. ovale</name>
    <dbReference type="NCBI Taxonomy" id="36330"/>
    <lineage>
        <taxon>Eukaryota</taxon>
        <taxon>Sar</taxon>
        <taxon>Alveolata</taxon>
        <taxon>Apicomplexa</taxon>
        <taxon>Aconoidasida</taxon>
        <taxon>Haemosporida</taxon>
        <taxon>Plasmodiidae</taxon>
        <taxon>Plasmodium</taxon>
        <taxon>Plasmodium (Plasmodium)</taxon>
    </lineage>
</organism>
<dbReference type="Pfam" id="PF03828">
    <property type="entry name" value="PAP_assoc"/>
    <property type="match status" value="1"/>
</dbReference>
<dbReference type="GO" id="GO:0043634">
    <property type="term" value="P:polyadenylation-dependent ncRNA catabolic process"/>
    <property type="evidence" value="ECO:0007669"/>
    <property type="project" value="TreeGrafter"/>
</dbReference>
<dbReference type="SUPFAM" id="SSF81631">
    <property type="entry name" value="PAP/OAS1 substrate-binding domain"/>
    <property type="match status" value="1"/>
</dbReference>
<dbReference type="InterPro" id="IPR002058">
    <property type="entry name" value="PAP_assoc"/>
</dbReference>
<feature type="compositionally biased region" description="Gly residues" evidence="3">
    <location>
        <begin position="265"/>
        <end position="289"/>
    </location>
</feature>